<accession>A0A978UQH4</accession>
<dbReference type="EMBL" id="JAEACU010000009">
    <property type="protein sequence ID" value="KAH7517124.1"/>
    <property type="molecule type" value="Genomic_DNA"/>
</dbReference>
<dbReference type="Proteomes" id="UP000813462">
    <property type="component" value="Unassembled WGS sequence"/>
</dbReference>
<name>A0A978UQH4_ZIZJJ</name>
<sequence length="105" mass="11170">MPKFAATASQPNRGSYRQLLNSSVTLNGFRGSSEAGLRAALDGYVDYAFAEFGGVQPPVYPGLFTVWGSLATSKSFIARMAHLAPHQLAFVFGILGISSTKLIIS</sequence>
<evidence type="ECO:0000313" key="1">
    <source>
        <dbReference type="EMBL" id="KAH7517124.1"/>
    </source>
</evidence>
<protein>
    <submittedName>
        <fullName evidence="1">Uncharacterized protein</fullName>
    </submittedName>
</protein>
<gene>
    <name evidence="1" type="ORF">FEM48_Zijuj09G0029000</name>
</gene>
<comment type="caution">
    <text evidence="1">The sequence shown here is derived from an EMBL/GenBank/DDBJ whole genome shotgun (WGS) entry which is preliminary data.</text>
</comment>
<organism evidence="1 2">
    <name type="scientific">Ziziphus jujuba var. spinosa</name>
    <dbReference type="NCBI Taxonomy" id="714518"/>
    <lineage>
        <taxon>Eukaryota</taxon>
        <taxon>Viridiplantae</taxon>
        <taxon>Streptophyta</taxon>
        <taxon>Embryophyta</taxon>
        <taxon>Tracheophyta</taxon>
        <taxon>Spermatophyta</taxon>
        <taxon>Magnoliopsida</taxon>
        <taxon>eudicotyledons</taxon>
        <taxon>Gunneridae</taxon>
        <taxon>Pentapetalae</taxon>
        <taxon>rosids</taxon>
        <taxon>fabids</taxon>
        <taxon>Rosales</taxon>
        <taxon>Rhamnaceae</taxon>
        <taxon>Paliureae</taxon>
        <taxon>Ziziphus</taxon>
    </lineage>
</organism>
<proteinExistence type="predicted"/>
<evidence type="ECO:0000313" key="2">
    <source>
        <dbReference type="Proteomes" id="UP000813462"/>
    </source>
</evidence>
<reference evidence="1" key="1">
    <citation type="journal article" date="2021" name="Front. Plant Sci.">
        <title>Chromosome-Scale Genome Assembly for Chinese Sour Jujube and Insights Into Its Genome Evolution and Domestication Signature.</title>
        <authorList>
            <person name="Shen L.-Y."/>
            <person name="Luo H."/>
            <person name="Wang X.-L."/>
            <person name="Wang X.-M."/>
            <person name="Qiu X.-J."/>
            <person name="Liu H."/>
            <person name="Zhou S.-S."/>
            <person name="Jia K.-H."/>
            <person name="Nie S."/>
            <person name="Bao Y.-T."/>
            <person name="Zhang R.-G."/>
            <person name="Yun Q.-Z."/>
            <person name="Chai Y.-H."/>
            <person name="Lu J.-Y."/>
            <person name="Li Y."/>
            <person name="Zhao S.-W."/>
            <person name="Mao J.-F."/>
            <person name="Jia S.-G."/>
            <person name="Mao Y.-M."/>
        </authorList>
    </citation>
    <scope>NUCLEOTIDE SEQUENCE</scope>
    <source>
        <strain evidence="1">AT0</strain>
        <tissue evidence="1">Leaf</tissue>
    </source>
</reference>
<dbReference type="AlphaFoldDB" id="A0A978UQH4"/>